<feature type="domain" description="Phlebovirus glycoprotein G2 fusion" evidence="3">
    <location>
        <begin position="448"/>
        <end position="603"/>
    </location>
</feature>
<feature type="transmembrane region" description="Helical" evidence="2">
    <location>
        <begin position="418"/>
        <end position="440"/>
    </location>
</feature>
<dbReference type="Pfam" id="PF07245">
    <property type="entry name" value="Phlebovirus_G2"/>
    <property type="match status" value="1"/>
</dbReference>
<evidence type="ECO:0000313" key="5">
    <source>
        <dbReference type="Proteomes" id="UP000271162"/>
    </source>
</evidence>
<feature type="transmembrane region" description="Helical" evidence="2">
    <location>
        <begin position="371"/>
        <end position="397"/>
    </location>
</feature>
<dbReference type="EMBL" id="UYSL01004437">
    <property type="protein sequence ID" value="VDL66760.1"/>
    <property type="molecule type" value="Genomic_DNA"/>
</dbReference>
<organism evidence="6">
    <name type="scientific">Nippostrongylus brasiliensis</name>
    <name type="common">Rat hookworm</name>
    <dbReference type="NCBI Taxonomy" id="27835"/>
    <lineage>
        <taxon>Eukaryota</taxon>
        <taxon>Metazoa</taxon>
        <taxon>Ecdysozoa</taxon>
        <taxon>Nematoda</taxon>
        <taxon>Chromadorea</taxon>
        <taxon>Rhabditida</taxon>
        <taxon>Rhabditina</taxon>
        <taxon>Rhabditomorpha</taxon>
        <taxon>Strongyloidea</taxon>
        <taxon>Heligmosomidae</taxon>
        <taxon>Nippostrongylus</taxon>
    </lineage>
</organism>
<evidence type="ECO:0000313" key="4">
    <source>
        <dbReference type="EMBL" id="VDL66760.1"/>
    </source>
</evidence>
<dbReference type="InterPro" id="IPR009878">
    <property type="entry name" value="Phlebovirus_G2_fusion"/>
</dbReference>
<name>A0A0N4XKW7_NIPBR</name>
<dbReference type="WBParaSite" id="NBR_0000316901-mRNA-1">
    <property type="protein sequence ID" value="NBR_0000316901-mRNA-1"/>
    <property type="gene ID" value="NBR_0000316901"/>
</dbReference>
<dbReference type="PANTHER" id="PTHR22955">
    <property type="entry name" value="RETROTRANSPOSON"/>
    <property type="match status" value="1"/>
</dbReference>
<gene>
    <name evidence="4" type="ORF">NBR_LOCUS3171</name>
</gene>
<sequence length="603" mass="68694">MKYRHHLKSVFIISDSKIALSWKNSSRKLPLFVENQVDRIRKIERSIQDLDISVQFLYINSEQNPADLATRPISKEQFESSSWLSGPQWFSLPRPSWPIENFSDDSLLADDVNSKQTRSSDTCAMVTKAPLMKSGDVVDFNRFRHYSHALKTLTRAMKALSHWISLVKAHRNRSITTEIIQKFDPTKELTAEELIPLEIRSITNDESPTEIPKTENFKQIGQRRILPPRKAKENVKYNDDQESEGNPSSIQVYQRASSSSVLAKTLLYPFLLLALICVCKASQIECAVGKLRVIPPSDIYILCFNNACRNRTRNDTTTFALPPSTHQKYVNITVYSRSDRTVPQSKMCLRRSFCDDKTIFTLSLLGNPHCWPFGAILSAVCFVTVTILLAAFCGVVFKKIIPKNATIHLPTRRTQRPPAHVLVNLRPSTFVAVALFVLAICTPTTLSCQQLHMRHGTEIICNESNVCTFEYEQEFLFNKLHREACVFLEYRNQTVGKLTLNVERTRQICNKETLFFTRDTFSQVFYERRCPFMGSCFGDTCSTLQLNDSVPELQEAEKYPGYSKCSATCGGIACGCLGFPSPGCMFYRVAQVPYDPHTYHIFQ</sequence>
<reference evidence="6" key="1">
    <citation type="submission" date="2017-02" db="UniProtKB">
        <authorList>
            <consortium name="WormBaseParasite"/>
        </authorList>
    </citation>
    <scope>IDENTIFICATION</scope>
</reference>
<reference evidence="4 5" key="2">
    <citation type="submission" date="2018-11" db="EMBL/GenBank/DDBJ databases">
        <authorList>
            <consortium name="Pathogen Informatics"/>
        </authorList>
    </citation>
    <scope>NUCLEOTIDE SEQUENCE [LARGE SCALE GENOMIC DNA]</scope>
</reference>
<evidence type="ECO:0000259" key="3">
    <source>
        <dbReference type="Pfam" id="PF07245"/>
    </source>
</evidence>
<evidence type="ECO:0000256" key="2">
    <source>
        <dbReference type="SAM" id="Phobius"/>
    </source>
</evidence>
<keyword evidence="2" id="KW-1133">Transmembrane helix</keyword>
<dbReference type="AlphaFoldDB" id="A0A0N4XKW7"/>
<evidence type="ECO:0000256" key="1">
    <source>
        <dbReference type="SAM" id="MobiDB-lite"/>
    </source>
</evidence>
<evidence type="ECO:0000313" key="6">
    <source>
        <dbReference type="WBParaSite" id="NBR_0000316901-mRNA-1"/>
    </source>
</evidence>
<accession>A0A0N4XKW7</accession>
<protein>
    <submittedName>
        <fullName evidence="6">Phlebovirus_G2 domain-containing protein</fullName>
    </submittedName>
</protein>
<keyword evidence="2" id="KW-0472">Membrane</keyword>
<keyword evidence="2" id="KW-0812">Transmembrane</keyword>
<dbReference type="Proteomes" id="UP000271162">
    <property type="component" value="Unassembled WGS sequence"/>
</dbReference>
<feature type="region of interest" description="Disordered" evidence="1">
    <location>
        <begin position="229"/>
        <end position="248"/>
    </location>
</feature>
<keyword evidence="5" id="KW-1185">Reference proteome</keyword>
<proteinExistence type="predicted"/>
<feature type="compositionally biased region" description="Basic and acidic residues" evidence="1">
    <location>
        <begin position="230"/>
        <end position="239"/>
    </location>
</feature>
<dbReference type="STRING" id="27835.A0A0N4XKW7"/>
<dbReference type="PANTHER" id="PTHR22955:SF66">
    <property type="entry name" value="INTEGRASE CATALYTIC DOMAIN-CONTAINING PROTEIN"/>
    <property type="match status" value="1"/>
</dbReference>